<dbReference type="AlphaFoldDB" id="A0A7Z8JXY1"/>
<dbReference type="PANTHER" id="PTHR43289">
    <property type="entry name" value="MITOGEN-ACTIVATED PROTEIN KINASE KINASE KINASE 20-RELATED"/>
    <property type="match status" value="1"/>
</dbReference>
<dbReference type="SUPFAM" id="SSF56112">
    <property type="entry name" value="Protein kinase-like (PK-like)"/>
    <property type="match status" value="1"/>
</dbReference>
<evidence type="ECO:0000256" key="7">
    <source>
        <dbReference type="PROSITE-ProRule" id="PRU10141"/>
    </source>
</evidence>
<proteinExistence type="predicted"/>
<feature type="domain" description="Protein kinase" evidence="9">
    <location>
        <begin position="38"/>
        <end position="302"/>
    </location>
</feature>
<keyword evidence="4 7" id="KW-0547">Nucleotide-binding</keyword>
<feature type="binding site" evidence="7">
    <location>
        <position position="67"/>
    </location>
    <ligand>
        <name>ATP</name>
        <dbReference type="ChEBI" id="CHEBI:30616"/>
    </ligand>
</feature>
<evidence type="ECO:0000256" key="1">
    <source>
        <dbReference type="ARBA" id="ARBA00012513"/>
    </source>
</evidence>
<dbReference type="OrthoDB" id="9762169at2"/>
<evidence type="ECO:0000256" key="4">
    <source>
        <dbReference type="ARBA" id="ARBA00022741"/>
    </source>
</evidence>
<dbReference type="CDD" id="cd14014">
    <property type="entry name" value="STKc_PknB_like"/>
    <property type="match status" value="1"/>
</dbReference>
<dbReference type="InterPro" id="IPR017441">
    <property type="entry name" value="Protein_kinase_ATP_BS"/>
</dbReference>
<feature type="region of interest" description="Disordered" evidence="8">
    <location>
        <begin position="332"/>
        <end position="390"/>
    </location>
</feature>
<dbReference type="GO" id="GO:0005524">
    <property type="term" value="F:ATP binding"/>
    <property type="evidence" value="ECO:0007669"/>
    <property type="project" value="UniProtKB-UniRule"/>
</dbReference>
<accession>A0A7Z8JXY1</accession>
<keyword evidence="6 7" id="KW-0067">ATP-binding</keyword>
<dbReference type="Proteomes" id="UP000308121">
    <property type="component" value="Unassembled WGS sequence"/>
</dbReference>
<protein>
    <recommendedName>
        <fullName evidence="1">non-specific serine/threonine protein kinase</fullName>
        <ecNumber evidence="1">2.7.11.1</ecNumber>
    </recommendedName>
</protein>
<dbReference type="SMART" id="SM00220">
    <property type="entry name" value="S_TKc"/>
    <property type="match status" value="1"/>
</dbReference>
<organism evidence="10 11">
    <name type="scientific">Cellulomonas hominis</name>
    <dbReference type="NCBI Taxonomy" id="156981"/>
    <lineage>
        <taxon>Bacteria</taxon>
        <taxon>Bacillati</taxon>
        <taxon>Actinomycetota</taxon>
        <taxon>Actinomycetes</taxon>
        <taxon>Micrococcales</taxon>
        <taxon>Cellulomonadaceae</taxon>
        <taxon>Cellulomonas</taxon>
    </lineage>
</organism>
<evidence type="ECO:0000256" key="2">
    <source>
        <dbReference type="ARBA" id="ARBA00022527"/>
    </source>
</evidence>
<dbReference type="Gene3D" id="1.10.510.10">
    <property type="entry name" value="Transferase(Phosphotransferase) domain 1"/>
    <property type="match status" value="1"/>
</dbReference>
<gene>
    <name evidence="10" type="ORF">FA014_18760</name>
</gene>
<feature type="non-terminal residue" evidence="10">
    <location>
        <position position="503"/>
    </location>
</feature>
<name>A0A7Z8JXY1_9CELL</name>
<comment type="caution">
    <text evidence="10">The sequence shown here is derived from an EMBL/GenBank/DDBJ whole genome shotgun (WGS) entry which is preliminary data.</text>
</comment>
<dbReference type="PROSITE" id="PS50011">
    <property type="entry name" value="PROTEIN_KINASE_DOM"/>
    <property type="match status" value="1"/>
</dbReference>
<dbReference type="InterPro" id="IPR011009">
    <property type="entry name" value="Kinase-like_dom_sf"/>
</dbReference>
<dbReference type="InterPro" id="IPR000719">
    <property type="entry name" value="Prot_kinase_dom"/>
</dbReference>
<keyword evidence="3" id="KW-0808">Transferase</keyword>
<feature type="compositionally biased region" description="Low complexity" evidence="8">
    <location>
        <begin position="417"/>
        <end position="438"/>
    </location>
</feature>
<evidence type="ECO:0000313" key="10">
    <source>
        <dbReference type="EMBL" id="TKR22005.1"/>
    </source>
</evidence>
<dbReference type="Gene3D" id="3.30.200.20">
    <property type="entry name" value="Phosphorylase Kinase, domain 1"/>
    <property type="match status" value="1"/>
</dbReference>
<dbReference type="InterPro" id="IPR008271">
    <property type="entry name" value="Ser/Thr_kinase_AS"/>
</dbReference>
<feature type="region of interest" description="Disordered" evidence="8">
    <location>
        <begin position="417"/>
        <end position="503"/>
    </location>
</feature>
<dbReference type="EC" id="2.7.11.1" evidence="1"/>
<evidence type="ECO:0000313" key="11">
    <source>
        <dbReference type="Proteomes" id="UP000308121"/>
    </source>
</evidence>
<evidence type="ECO:0000256" key="5">
    <source>
        <dbReference type="ARBA" id="ARBA00022777"/>
    </source>
</evidence>
<dbReference type="RefSeq" id="WP_154731122.1">
    <property type="nucleotide sequence ID" value="NZ_SZYE01000276.1"/>
</dbReference>
<dbReference type="PROSITE" id="PS00107">
    <property type="entry name" value="PROTEIN_KINASE_ATP"/>
    <property type="match status" value="1"/>
</dbReference>
<evidence type="ECO:0000259" key="9">
    <source>
        <dbReference type="PROSITE" id="PS50011"/>
    </source>
</evidence>
<dbReference type="GO" id="GO:0004674">
    <property type="term" value="F:protein serine/threonine kinase activity"/>
    <property type="evidence" value="ECO:0007669"/>
    <property type="project" value="UniProtKB-KW"/>
</dbReference>
<dbReference type="EMBL" id="SZYE01000276">
    <property type="protein sequence ID" value="TKR22005.1"/>
    <property type="molecule type" value="Genomic_DNA"/>
</dbReference>
<feature type="region of interest" description="Disordered" evidence="8">
    <location>
        <begin position="1"/>
        <end position="27"/>
    </location>
</feature>
<keyword evidence="2" id="KW-0723">Serine/threonine-protein kinase</keyword>
<evidence type="ECO:0000256" key="6">
    <source>
        <dbReference type="ARBA" id="ARBA00022840"/>
    </source>
</evidence>
<dbReference type="PANTHER" id="PTHR43289:SF6">
    <property type="entry name" value="SERINE_THREONINE-PROTEIN KINASE NEKL-3"/>
    <property type="match status" value="1"/>
</dbReference>
<sequence length="503" mass="50644">MGDHLEQATAPALGVAPGSGLRPRDHALPAGTVLSGRYTVGERLGRGGMAEVYLAHDEVLARDVAVKVFHPSASGHDEVERHGAEMRLLARLAHPGLVMMLDAGTAELPGGEVQDFLVMELVRGPSLAARLAEGPLSAEDAALVGVHVAEALAYIHDEGVVHRDVKPGNILLPPAGRTGAGGPWTKLTDFGIARVRADETATATQELLGTPSYLSPEQATGGRLTSASDVYALGLVLVECLTAERAFPGDALTSAVARLHRPVPLPERFGPRWAELIGSMTALDPLDRLTAAAAAEELRALLRPGALGVGPVAGDIGAAAVPLGTVQLPAAGPAAPPVAPDAGLEEHPSGPLPDGPLDPALDAPTLGVDPRLLGLRADPEDGGTPARRRRVRGVVTGTALLGAAAVVLAVGALAPDAPASDPEAPGTTAQQPGTTATQETSPADDEASPAEQADADGTAEPVTDTVAVTEDPAPAPASGETPSDAVPVVADGPATGTDPAAAA</sequence>
<feature type="compositionally biased region" description="Low complexity" evidence="8">
    <location>
        <begin position="490"/>
        <end position="503"/>
    </location>
</feature>
<reference evidence="10 11" key="1">
    <citation type="submission" date="2019-05" db="EMBL/GenBank/DDBJ databases">
        <title>Genome sequence of Cellulomonas hominis strain CS1.</title>
        <authorList>
            <person name="Belmont J."/>
            <person name="Maclea K.S."/>
        </authorList>
    </citation>
    <scope>NUCLEOTIDE SEQUENCE [LARGE SCALE GENOMIC DNA]</scope>
    <source>
        <strain evidence="10 11">CS1</strain>
    </source>
</reference>
<evidence type="ECO:0000256" key="3">
    <source>
        <dbReference type="ARBA" id="ARBA00022679"/>
    </source>
</evidence>
<dbReference type="PROSITE" id="PS00108">
    <property type="entry name" value="PROTEIN_KINASE_ST"/>
    <property type="match status" value="1"/>
</dbReference>
<dbReference type="Pfam" id="PF00069">
    <property type="entry name" value="Pkinase"/>
    <property type="match status" value="1"/>
</dbReference>
<keyword evidence="5" id="KW-0418">Kinase</keyword>
<evidence type="ECO:0000256" key="8">
    <source>
        <dbReference type="SAM" id="MobiDB-lite"/>
    </source>
</evidence>